<gene>
    <name evidence="8" type="ORF">G2W53_018243</name>
</gene>
<keyword evidence="9" id="KW-1185">Reference proteome</keyword>
<keyword evidence="2" id="KW-0479">Metal-binding</keyword>
<dbReference type="InterPro" id="IPR013083">
    <property type="entry name" value="Znf_RING/FYVE/PHD"/>
</dbReference>
<keyword evidence="3" id="KW-0677">Repeat</keyword>
<evidence type="ECO:0000256" key="1">
    <source>
        <dbReference type="ARBA" id="ARBA00004123"/>
    </source>
</evidence>
<dbReference type="OrthoDB" id="21264at2759"/>
<dbReference type="AlphaFoldDB" id="A0A834TSM8"/>
<dbReference type="Pfam" id="PF23004">
    <property type="entry name" value="PHDvar_NSD"/>
    <property type="match status" value="1"/>
</dbReference>
<keyword evidence="5" id="KW-0862">Zinc</keyword>
<evidence type="ECO:0000256" key="4">
    <source>
        <dbReference type="ARBA" id="ARBA00022771"/>
    </source>
</evidence>
<feature type="domain" description="Zinc finger PHD-type" evidence="7">
    <location>
        <begin position="225"/>
        <end position="280"/>
    </location>
</feature>
<keyword evidence="6" id="KW-0539">Nucleus</keyword>
<dbReference type="GO" id="GO:0008270">
    <property type="term" value="F:zinc ion binding"/>
    <property type="evidence" value="ECO:0007669"/>
    <property type="project" value="UniProtKB-KW"/>
</dbReference>
<dbReference type="GO" id="GO:0005634">
    <property type="term" value="C:nucleus"/>
    <property type="evidence" value="ECO:0007669"/>
    <property type="project" value="UniProtKB-SubCell"/>
</dbReference>
<evidence type="ECO:0000259" key="7">
    <source>
        <dbReference type="SMART" id="SM00249"/>
    </source>
</evidence>
<reference evidence="8" key="1">
    <citation type="submission" date="2020-09" db="EMBL/GenBank/DDBJ databases">
        <title>Genome-Enabled Discovery of Anthraquinone Biosynthesis in Senna tora.</title>
        <authorList>
            <person name="Kang S.-H."/>
            <person name="Pandey R.P."/>
            <person name="Lee C.-M."/>
            <person name="Sim J.-S."/>
            <person name="Jeong J.-T."/>
            <person name="Choi B.-S."/>
            <person name="Jung M."/>
            <person name="Ginzburg D."/>
            <person name="Zhao K."/>
            <person name="Won S.Y."/>
            <person name="Oh T.-J."/>
            <person name="Yu Y."/>
            <person name="Kim N.-H."/>
            <person name="Lee O.R."/>
            <person name="Lee T.-H."/>
            <person name="Bashyal P."/>
            <person name="Kim T.-S."/>
            <person name="Lee W.-H."/>
            <person name="Kawkins C."/>
            <person name="Kim C.-K."/>
            <person name="Kim J.S."/>
            <person name="Ahn B.O."/>
            <person name="Rhee S.Y."/>
            <person name="Sohng J.K."/>
        </authorList>
    </citation>
    <scope>NUCLEOTIDE SEQUENCE</scope>
    <source>
        <tissue evidence="8">Leaf</tissue>
    </source>
</reference>
<dbReference type="Gene3D" id="3.30.40.10">
    <property type="entry name" value="Zinc/RING finger domain, C3HC4 (zinc finger)"/>
    <property type="match status" value="2"/>
</dbReference>
<comment type="caution">
    <text evidence="8">The sequence shown here is derived from an EMBL/GenBank/DDBJ whole genome shotgun (WGS) entry which is preliminary data.</text>
</comment>
<protein>
    <submittedName>
        <fullName evidence="8">Protein ENHANCED DOWNY MILDEW 2-like isoform X1</fullName>
    </submittedName>
</protein>
<dbReference type="InterPro" id="IPR055198">
    <property type="entry name" value="NSD_PHD"/>
</dbReference>
<dbReference type="SMART" id="SM00249">
    <property type="entry name" value="PHD"/>
    <property type="match status" value="3"/>
</dbReference>
<sequence length="693" mass="78717">MASSDEEGEIVPEFVDNYVFIDDQNEPISISVLPLLWSTVEIEYDLETRVFLSGTSVDGLQKIFKQIIAWKFELSYEQPEISVLSKDKNWITLLRPKKKFQSTIRTVLVTVQLLHFVRRNPEESRISVWQYILKAFSSFDVKPSEYDVQNHVSLIRGAAERDKDLAKSEYLLTFLKVPRLNEDHEDFLAINKSKCIVYSEENVDDSDGVESSADEWHCIGSYDTVCAICDNGGEILPCEGKCLRSFHATNDAGAETFCESLGYSGAEVNAMPNFLCANCKYKQHQCFACGKLGSSDESSNAEVFLCIIPNCGRYYHPECVAKLLSFGVDIEKEEITKRVAAGKTFVCPLHICTSCRKGEDKNVHDLQFAMCRRCPKAYHRKCLPREIAFKSDYDKGINQRAWEGLLDHRILMYCMDHEIVWELGTPVRNHLVFPGMEGKEKKTINLILGEAKVAKSSKQSFEDIPPRRTLVKVKFPNQLGKESSGIQSGDSTEITEKRCSRLDMNFSTGSNRFHTVRNSLKDEKRSISNNSFLTSENQLSLEKDDFSSSSRLHAARSLQQKFPTGRIDKAVMEKPVVKKVKTTHQFANPNLERRILSMIEESTSAFEEEELKKSNQVLSTKSFCSETALDKNFTQGKVEGSVKAIQAALQMLEEGRCLQDAKAICEPGILNQIFFWQVEARYFKLLFLCSKHD</sequence>
<dbReference type="PANTHER" id="PTHR46235">
    <property type="entry name" value="PHD FINGER-CONTAINING PROTEIN DDB_G0268158"/>
    <property type="match status" value="1"/>
</dbReference>
<dbReference type="InterPro" id="IPR001965">
    <property type="entry name" value="Znf_PHD"/>
</dbReference>
<evidence type="ECO:0000256" key="3">
    <source>
        <dbReference type="ARBA" id="ARBA00022737"/>
    </source>
</evidence>
<dbReference type="PANTHER" id="PTHR46235:SF13">
    <property type="entry name" value="EDM2-LIKE PROTEIN1"/>
    <property type="match status" value="1"/>
</dbReference>
<evidence type="ECO:0000313" key="9">
    <source>
        <dbReference type="Proteomes" id="UP000634136"/>
    </source>
</evidence>
<proteinExistence type="predicted"/>
<dbReference type="EMBL" id="JAAIUW010000006">
    <property type="protein sequence ID" value="KAF7827079.1"/>
    <property type="molecule type" value="Genomic_DNA"/>
</dbReference>
<evidence type="ECO:0000256" key="2">
    <source>
        <dbReference type="ARBA" id="ARBA00022723"/>
    </source>
</evidence>
<name>A0A834TSM8_9FABA</name>
<dbReference type="InterPro" id="IPR055197">
    <property type="entry name" value="PHDvar_NSD"/>
</dbReference>
<dbReference type="GO" id="GO:0006338">
    <property type="term" value="P:chromatin remodeling"/>
    <property type="evidence" value="ECO:0007669"/>
    <property type="project" value="UniProtKB-ARBA"/>
</dbReference>
<evidence type="ECO:0000256" key="6">
    <source>
        <dbReference type="ARBA" id="ARBA00023242"/>
    </source>
</evidence>
<organism evidence="8 9">
    <name type="scientific">Senna tora</name>
    <dbReference type="NCBI Taxonomy" id="362788"/>
    <lineage>
        <taxon>Eukaryota</taxon>
        <taxon>Viridiplantae</taxon>
        <taxon>Streptophyta</taxon>
        <taxon>Embryophyta</taxon>
        <taxon>Tracheophyta</taxon>
        <taxon>Spermatophyta</taxon>
        <taxon>Magnoliopsida</taxon>
        <taxon>eudicotyledons</taxon>
        <taxon>Gunneridae</taxon>
        <taxon>Pentapetalae</taxon>
        <taxon>rosids</taxon>
        <taxon>fabids</taxon>
        <taxon>Fabales</taxon>
        <taxon>Fabaceae</taxon>
        <taxon>Caesalpinioideae</taxon>
        <taxon>Cassia clade</taxon>
        <taxon>Senna</taxon>
    </lineage>
</organism>
<dbReference type="CDD" id="cd15565">
    <property type="entry name" value="PHD2_NSD"/>
    <property type="match status" value="1"/>
</dbReference>
<feature type="domain" description="Zinc finger PHD-type" evidence="7">
    <location>
        <begin position="285"/>
        <end position="351"/>
    </location>
</feature>
<dbReference type="InterPro" id="IPR022702">
    <property type="entry name" value="Cytosine_MeTrfase1_RFD"/>
</dbReference>
<evidence type="ECO:0000256" key="5">
    <source>
        <dbReference type="ARBA" id="ARBA00022833"/>
    </source>
</evidence>
<dbReference type="Proteomes" id="UP000634136">
    <property type="component" value="Unassembled WGS sequence"/>
</dbReference>
<keyword evidence="4" id="KW-0863">Zinc-finger</keyword>
<evidence type="ECO:0000313" key="8">
    <source>
        <dbReference type="EMBL" id="KAF7827079.1"/>
    </source>
</evidence>
<dbReference type="CDD" id="cd15566">
    <property type="entry name" value="PHD3_NSD"/>
    <property type="match status" value="1"/>
</dbReference>
<accession>A0A834TSM8</accession>
<dbReference type="Pfam" id="PF22908">
    <property type="entry name" value="PHD_NSD"/>
    <property type="match status" value="1"/>
</dbReference>
<comment type="subcellular location">
    <subcellularLocation>
        <location evidence="1">Nucleus</location>
    </subcellularLocation>
</comment>
<dbReference type="Pfam" id="PF12047">
    <property type="entry name" value="DNMT1-RFD"/>
    <property type="match status" value="1"/>
</dbReference>
<feature type="domain" description="Zinc finger PHD-type" evidence="7">
    <location>
        <begin position="352"/>
        <end position="418"/>
    </location>
</feature>